<dbReference type="InterPro" id="IPR011990">
    <property type="entry name" value="TPR-like_helical_dom_sf"/>
</dbReference>
<protein>
    <submittedName>
        <fullName evidence="9">C-type cytochrome biogenesis protein CcmI</fullName>
    </submittedName>
</protein>
<evidence type="ECO:0000313" key="10">
    <source>
        <dbReference type="Proteomes" id="UP000321201"/>
    </source>
</evidence>
<evidence type="ECO:0000313" key="9">
    <source>
        <dbReference type="EMBL" id="TXF11136.1"/>
    </source>
</evidence>
<dbReference type="OrthoDB" id="9776053at2"/>
<evidence type="ECO:0000259" key="7">
    <source>
        <dbReference type="Pfam" id="PF23892"/>
    </source>
</evidence>
<dbReference type="NCBIfam" id="TIGR03142">
    <property type="entry name" value="cytochro_ccmI"/>
    <property type="match status" value="1"/>
</dbReference>
<dbReference type="InterPro" id="IPR051263">
    <property type="entry name" value="C-type_cytochrome_biogenesis"/>
</dbReference>
<feature type="domain" description="Cytochrome c-type biogenesis protein H TPR" evidence="8">
    <location>
        <begin position="140"/>
        <end position="264"/>
    </location>
</feature>
<proteinExistence type="predicted"/>
<reference evidence="9 10" key="1">
    <citation type="submission" date="2019-08" db="EMBL/GenBank/DDBJ databases">
        <title>Pelomicrobium methylotrophicum gen. nov., sp. nov. a moderately thermophilic, facultatively anaerobic, lithoautotrophic and methylotrophic bacterium isolated from a terrestrial mud volcano.</title>
        <authorList>
            <person name="Slobodkina G.B."/>
            <person name="Merkel A.Y."/>
            <person name="Slobodkin A.I."/>
        </authorList>
    </citation>
    <scope>NUCLEOTIDE SEQUENCE [LARGE SCALE GENOMIC DNA]</scope>
    <source>
        <strain evidence="9 10">SM250</strain>
    </source>
</reference>
<evidence type="ECO:0000256" key="1">
    <source>
        <dbReference type="ARBA" id="ARBA00004196"/>
    </source>
</evidence>
<evidence type="ECO:0000256" key="4">
    <source>
        <dbReference type="ARBA" id="ARBA00022803"/>
    </source>
</evidence>
<dbReference type="PROSITE" id="PS50005">
    <property type="entry name" value="TPR"/>
    <property type="match status" value="1"/>
</dbReference>
<dbReference type="PANTHER" id="PTHR47870:SF4">
    <property type="entry name" value="CYTOCHROME C-TYPE BIOGENESIS PROTEIN CYCH"/>
    <property type="match status" value="1"/>
</dbReference>
<dbReference type="Pfam" id="PF23914">
    <property type="entry name" value="TPR_CcmH_CycH"/>
    <property type="match status" value="1"/>
</dbReference>
<feature type="domain" description="Cytochrome c-type biogenesis protein H Ig-like" evidence="7">
    <location>
        <begin position="307"/>
        <end position="408"/>
    </location>
</feature>
<comment type="subcellular location">
    <subcellularLocation>
        <location evidence="1">Cell envelope</location>
    </subcellularLocation>
</comment>
<dbReference type="SMART" id="SM00028">
    <property type="entry name" value="TPR"/>
    <property type="match status" value="2"/>
</dbReference>
<evidence type="ECO:0000256" key="3">
    <source>
        <dbReference type="ARBA" id="ARBA00022748"/>
    </source>
</evidence>
<dbReference type="InterPro" id="IPR056413">
    <property type="entry name" value="TPR_CcmH_CycH"/>
</dbReference>
<name>A0A5C7EV66_9PROT</name>
<keyword evidence="3" id="KW-0201">Cytochrome c-type biogenesis</keyword>
<keyword evidence="2" id="KW-0677">Repeat</keyword>
<dbReference type="InterPro" id="IPR017560">
    <property type="entry name" value="Cyt_c_biogenesis_CcmI"/>
</dbReference>
<dbReference type="GO" id="GO:0005886">
    <property type="term" value="C:plasma membrane"/>
    <property type="evidence" value="ECO:0007669"/>
    <property type="project" value="TreeGrafter"/>
</dbReference>
<dbReference type="Proteomes" id="UP000321201">
    <property type="component" value="Unassembled WGS sequence"/>
</dbReference>
<evidence type="ECO:0000256" key="6">
    <source>
        <dbReference type="SAM" id="Phobius"/>
    </source>
</evidence>
<dbReference type="GO" id="GO:0030313">
    <property type="term" value="C:cell envelope"/>
    <property type="evidence" value="ECO:0007669"/>
    <property type="project" value="UniProtKB-SubCell"/>
</dbReference>
<dbReference type="GO" id="GO:0017004">
    <property type="term" value="P:cytochrome complex assembly"/>
    <property type="evidence" value="ECO:0007669"/>
    <property type="project" value="UniProtKB-KW"/>
</dbReference>
<dbReference type="AlphaFoldDB" id="A0A5C7EV66"/>
<keyword evidence="6" id="KW-1133">Transmembrane helix</keyword>
<evidence type="ECO:0000256" key="5">
    <source>
        <dbReference type="PROSITE-ProRule" id="PRU00339"/>
    </source>
</evidence>
<dbReference type="SUPFAM" id="SSF48452">
    <property type="entry name" value="TPR-like"/>
    <property type="match status" value="1"/>
</dbReference>
<keyword evidence="4 5" id="KW-0802">TPR repeat</keyword>
<keyword evidence="6" id="KW-0812">Transmembrane</keyword>
<dbReference type="Pfam" id="PF23892">
    <property type="entry name" value="Ig_CycH"/>
    <property type="match status" value="1"/>
</dbReference>
<dbReference type="Gene3D" id="1.25.40.10">
    <property type="entry name" value="Tetratricopeptide repeat domain"/>
    <property type="match status" value="1"/>
</dbReference>
<dbReference type="InterPro" id="IPR019734">
    <property type="entry name" value="TPR_rpt"/>
</dbReference>
<sequence>MTLFLVASGTLLALALAFILVPLMRGARRGASTDRSAVNVAVYRDHLAELDRDRASGLLTDAQYQGALDELKRRMLQDLEGAASAGGEARMGFGLRLAVPLALAIVVPVTAALLYLQLGSPEALRVSAPEGGWAASPPADVETMVARLAERLEEHPDDSKGWALLGRSYAALGRFEQATAALERARTLSPRDAQILADLADALAMTQGQSLRGRPTELLRQALEANPNHAKSLALAGAAAFERGDYAAAVRHWERLAAQLEPGSELARQVESSLSEARRRASETVAVGGGGASVAGASSARVTGVATLSPALAGRVAPGDTLFVYARAVDGPPMPIAILRAKASELPLTFTLDDSMGVVPGISLSSFPQVMVVARVSKTGDARLRSGDLVGSAGPVPLGARDVRVVIDQVAP</sequence>
<feature type="transmembrane region" description="Helical" evidence="6">
    <location>
        <begin position="97"/>
        <end position="116"/>
    </location>
</feature>
<dbReference type="PANTHER" id="PTHR47870">
    <property type="entry name" value="CYTOCHROME C-TYPE BIOGENESIS PROTEIN CCMH"/>
    <property type="match status" value="1"/>
</dbReference>
<dbReference type="RefSeq" id="WP_147800347.1">
    <property type="nucleotide sequence ID" value="NZ_VPFL01000016.1"/>
</dbReference>
<feature type="repeat" description="TPR" evidence="5">
    <location>
        <begin position="159"/>
        <end position="192"/>
    </location>
</feature>
<dbReference type="EMBL" id="VPFL01000016">
    <property type="protein sequence ID" value="TXF11136.1"/>
    <property type="molecule type" value="Genomic_DNA"/>
</dbReference>
<dbReference type="InParanoid" id="A0A5C7EV66"/>
<dbReference type="InterPro" id="IPR056412">
    <property type="entry name" value="Ig_CycH"/>
</dbReference>
<evidence type="ECO:0000256" key="2">
    <source>
        <dbReference type="ARBA" id="ARBA00022737"/>
    </source>
</evidence>
<gene>
    <name evidence="9" type="primary">ccmI</name>
    <name evidence="9" type="ORF">FR698_11500</name>
</gene>
<organism evidence="9 10">
    <name type="scientific">Pelomicrobium methylotrophicum</name>
    <dbReference type="NCBI Taxonomy" id="2602750"/>
    <lineage>
        <taxon>Bacteria</taxon>
        <taxon>Pseudomonadati</taxon>
        <taxon>Pseudomonadota</taxon>
        <taxon>Hydrogenophilia</taxon>
        <taxon>Hydrogenophilia incertae sedis</taxon>
        <taxon>Pelomicrobium</taxon>
    </lineage>
</organism>
<keyword evidence="10" id="KW-1185">Reference proteome</keyword>
<accession>A0A5C7EV66</accession>
<evidence type="ECO:0000259" key="8">
    <source>
        <dbReference type="Pfam" id="PF23914"/>
    </source>
</evidence>
<comment type="caution">
    <text evidence="9">The sequence shown here is derived from an EMBL/GenBank/DDBJ whole genome shotgun (WGS) entry which is preliminary data.</text>
</comment>
<keyword evidence="6" id="KW-0472">Membrane</keyword>